<feature type="region of interest" description="Disordered" evidence="1">
    <location>
        <begin position="1"/>
        <end position="41"/>
    </location>
</feature>
<organism evidence="2 3">
    <name type="scientific">Lasiosphaeria hispida</name>
    <dbReference type="NCBI Taxonomy" id="260671"/>
    <lineage>
        <taxon>Eukaryota</taxon>
        <taxon>Fungi</taxon>
        <taxon>Dikarya</taxon>
        <taxon>Ascomycota</taxon>
        <taxon>Pezizomycotina</taxon>
        <taxon>Sordariomycetes</taxon>
        <taxon>Sordariomycetidae</taxon>
        <taxon>Sordariales</taxon>
        <taxon>Lasiosphaeriaceae</taxon>
        <taxon>Lasiosphaeria</taxon>
    </lineage>
</organism>
<protein>
    <submittedName>
        <fullName evidence="2">Uncharacterized protein</fullName>
    </submittedName>
</protein>
<evidence type="ECO:0000313" key="2">
    <source>
        <dbReference type="EMBL" id="KAK3341930.1"/>
    </source>
</evidence>
<sequence length="412" mass="45468">MMRKLRFSTGDRRAPFVSNQHEDDISDNSSSASTIYDPGHEDHDNRAYLPAFKVRMYGQGFAFQRLTISVPAEEYNALVKAYKDNAGIMSEVNKVMGRSRGDSCERYMKIIRHAWFHGHIDPTLRHKKMYLMEALKPHLRGPIDDPEVSEASCRVYFSIKDGKLTARRDLKLDTGTQLPASQTRADEPVPFRPKPTTITEDIQREIDRFFAIGPRYTTTPATAEPAAEKAVAYEPTPPVSPTAAEHIANRPATPEVAPVATPIAAEPEISKPVTAEPEAIAMLGSLHGSLFSGPAMSPTTPPPPAPSANMEVDAIPEGDVIDLTTIFDNPRANRGKAPQPPAFAIIQRKRKSAMIIQTSFEFVKEDPGASSSSDLQMTRNEAAVEDTRAGKFKLMRSKKRKGDPEVIDLCEV</sequence>
<reference evidence="2" key="1">
    <citation type="journal article" date="2023" name="Mol. Phylogenet. Evol.">
        <title>Genome-scale phylogeny and comparative genomics of the fungal order Sordariales.</title>
        <authorList>
            <person name="Hensen N."/>
            <person name="Bonometti L."/>
            <person name="Westerberg I."/>
            <person name="Brannstrom I.O."/>
            <person name="Guillou S."/>
            <person name="Cros-Aarteil S."/>
            <person name="Calhoun S."/>
            <person name="Haridas S."/>
            <person name="Kuo A."/>
            <person name="Mondo S."/>
            <person name="Pangilinan J."/>
            <person name="Riley R."/>
            <person name="LaButti K."/>
            <person name="Andreopoulos B."/>
            <person name="Lipzen A."/>
            <person name="Chen C."/>
            <person name="Yan M."/>
            <person name="Daum C."/>
            <person name="Ng V."/>
            <person name="Clum A."/>
            <person name="Steindorff A."/>
            <person name="Ohm R.A."/>
            <person name="Martin F."/>
            <person name="Silar P."/>
            <person name="Natvig D.O."/>
            <person name="Lalanne C."/>
            <person name="Gautier V."/>
            <person name="Ament-Velasquez S.L."/>
            <person name="Kruys A."/>
            <person name="Hutchinson M.I."/>
            <person name="Powell A.J."/>
            <person name="Barry K."/>
            <person name="Miller A.N."/>
            <person name="Grigoriev I.V."/>
            <person name="Debuchy R."/>
            <person name="Gladieux P."/>
            <person name="Hiltunen Thoren M."/>
            <person name="Johannesson H."/>
        </authorList>
    </citation>
    <scope>NUCLEOTIDE SEQUENCE</scope>
    <source>
        <strain evidence="2">CBS 955.72</strain>
    </source>
</reference>
<dbReference type="AlphaFoldDB" id="A0AAJ0H773"/>
<dbReference type="Proteomes" id="UP001275084">
    <property type="component" value="Unassembled WGS sequence"/>
</dbReference>
<comment type="caution">
    <text evidence="2">The sequence shown here is derived from an EMBL/GenBank/DDBJ whole genome shotgun (WGS) entry which is preliminary data.</text>
</comment>
<name>A0AAJ0H773_9PEZI</name>
<evidence type="ECO:0000256" key="1">
    <source>
        <dbReference type="SAM" id="MobiDB-lite"/>
    </source>
</evidence>
<accession>A0AAJ0H773</accession>
<dbReference type="EMBL" id="JAUIQD010000008">
    <property type="protein sequence ID" value="KAK3341930.1"/>
    <property type="molecule type" value="Genomic_DNA"/>
</dbReference>
<gene>
    <name evidence="2" type="ORF">B0T25DRAFT_559623</name>
</gene>
<keyword evidence="3" id="KW-1185">Reference proteome</keyword>
<evidence type="ECO:0000313" key="3">
    <source>
        <dbReference type="Proteomes" id="UP001275084"/>
    </source>
</evidence>
<proteinExistence type="predicted"/>
<reference evidence="2" key="2">
    <citation type="submission" date="2023-06" db="EMBL/GenBank/DDBJ databases">
        <authorList>
            <consortium name="Lawrence Berkeley National Laboratory"/>
            <person name="Haridas S."/>
            <person name="Hensen N."/>
            <person name="Bonometti L."/>
            <person name="Westerberg I."/>
            <person name="Brannstrom I.O."/>
            <person name="Guillou S."/>
            <person name="Cros-Aarteil S."/>
            <person name="Calhoun S."/>
            <person name="Kuo A."/>
            <person name="Mondo S."/>
            <person name="Pangilinan J."/>
            <person name="Riley R."/>
            <person name="Labutti K."/>
            <person name="Andreopoulos B."/>
            <person name="Lipzen A."/>
            <person name="Chen C."/>
            <person name="Yanf M."/>
            <person name="Daum C."/>
            <person name="Ng V."/>
            <person name="Clum A."/>
            <person name="Steindorff A."/>
            <person name="Ohm R."/>
            <person name="Martin F."/>
            <person name="Silar P."/>
            <person name="Natvig D."/>
            <person name="Lalanne C."/>
            <person name="Gautier V."/>
            <person name="Ament-Velasquez S.L."/>
            <person name="Kruys A."/>
            <person name="Hutchinson M.I."/>
            <person name="Powell A.J."/>
            <person name="Barry K."/>
            <person name="Miller A.N."/>
            <person name="Grigoriev I.V."/>
            <person name="Debuchy R."/>
            <person name="Gladieux P."/>
            <person name="Thoren M.H."/>
            <person name="Johannesson H."/>
        </authorList>
    </citation>
    <scope>NUCLEOTIDE SEQUENCE</scope>
    <source>
        <strain evidence="2">CBS 955.72</strain>
    </source>
</reference>